<dbReference type="Gene3D" id="1.10.10.10">
    <property type="entry name" value="Winged helix-like DNA-binding domain superfamily/Winged helix DNA-binding domain"/>
    <property type="match status" value="1"/>
</dbReference>
<organism evidence="6 7">
    <name type="scientific">Sphingorhabdus contaminans</name>
    <dbReference type="NCBI Taxonomy" id="1343899"/>
    <lineage>
        <taxon>Bacteria</taxon>
        <taxon>Pseudomonadati</taxon>
        <taxon>Pseudomonadota</taxon>
        <taxon>Alphaproteobacteria</taxon>
        <taxon>Sphingomonadales</taxon>
        <taxon>Sphingomonadaceae</taxon>
        <taxon>Sphingorhabdus</taxon>
    </lineage>
</organism>
<dbReference type="PANTHER" id="PTHR33602">
    <property type="entry name" value="REGULATORY PROTEIN RECX FAMILY PROTEIN"/>
    <property type="match status" value="1"/>
</dbReference>
<comment type="similarity">
    <text evidence="2">Belongs to the RecX family.</text>
</comment>
<dbReference type="RefSeq" id="WP_143776222.1">
    <property type="nucleotide sequence ID" value="NZ_VKKU01000001.1"/>
</dbReference>
<comment type="subcellular location">
    <subcellularLocation>
        <location evidence="1">Cytoplasm</location>
    </subcellularLocation>
</comment>
<dbReference type="InterPro" id="IPR003783">
    <property type="entry name" value="Regulatory_RecX"/>
</dbReference>
<proteinExistence type="inferred from homology"/>
<dbReference type="PANTHER" id="PTHR33602:SF1">
    <property type="entry name" value="REGULATORY PROTEIN RECX FAMILY PROTEIN"/>
    <property type="match status" value="1"/>
</dbReference>
<sequence length="176" mass="20353">MYRPTSKSPPPALNEERLRELALRYVGKYATSRAKLALYLKRKISERSWEDNGQPDIETLVNQFSELGYINDAQFAEARGRSFIRRGYGKRKLYENLRAAGIEDDDATSARKLAEMSEFSAAENFARRKRIGPFAQEKVTEEKRRKDLQAFLRAGHGWEISRRFVNADPGDLIDEY</sequence>
<protein>
    <recommendedName>
        <fullName evidence="3">Regulatory protein RecX</fullName>
    </recommendedName>
</protein>
<dbReference type="OrthoDB" id="7432442at2"/>
<comment type="caution">
    <text evidence="6">The sequence shown here is derived from an EMBL/GenBank/DDBJ whole genome shotgun (WGS) entry which is preliminary data.</text>
</comment>
<evidence type="ECO:0000313" key="6">
    <source>
        <dbReference type="EMBL" id="TSB05306.1"/>
    </source>
</evidence>
<evidence type="ECO:0000256" key="2">
    <source>
        <dbReference type="ARBA" id="ARBA00009695"/>
    </source>
</evidence>
<dbReference type="EMBL" id="VKKU01000001">
    <property type="protein sequence ID" value="TSB05306.1"/>
    <property type="molecule type" value="Genomic_DNA"/>
</dbReference>
<dbReference type="Proteomes" id="UP000320160">
    <property type="component" value="Unassembled WGS sequence"/>
</dbReference>
<dbReference type="InterPro" id="IPR053924">
    <property type="entry name" value="RecX_HTH_2nd"/>
</dbReference>
<keyword evidence="4" id="KW-0963">Cytoplasm</keyword>
<reference evidence="6 7" key="1">
    <citation type="submission" date="2019-07" db="EMBL/GenBank/DDBJ databases">
        <authorList>
            <person name="Park M."/>
        </authorList>
    </citation>
    <scope>NUCLEOTIDE SEQUENCE [LARGE SCALE GENOMIC DNA]</scope>
    <source>
        <strain evidence="6 7">KCTC32445</strain>
    </source>
</reference>
<evidence type="ECO:0000256" key="3">
    <source>
        <dbReference type="ARBA" id="ARBA00018111"/>
    </source>
</evidence>
<keyword evidence="7" id="KW-1185">Reference proteome</keyword>
<dbReference type="Pfam" id="PF02631">
    <property type="entry name" value="RecX_HTH2"/>
    <property type="match status" value="1"/>
</dbReference>
<evidence type="ECO:0000256" key="1">
    <source>
        <dbReference type="ARBA" id="ARBA00004496"/>
    </source>
</evidence>
<dbReference type="GO" id="GO:0006282">
    <property type="term" value="P:regulation of DNA repair"/>
    <property type="evidence" value="ECO:0007669"/>
    <property type="project" value="InterPro"/>
</dbReference>
<dbReference type="InterPro" id="IPR036388">
    <property type="entry name" value="WH-like_DNA-bd_sf"/>
</dbReference>
<evidence type="ECO:0000259" key="5">
    <source>
        <dbReference type="Pfam" id="PF02631"/>
    </source>
</evidence>
<evidence type="ECO:0000256" key="4">
    <source>
        <dbReference type="ARBA" id="ARBA00022490"/>
    </source>
</evidence>
<evidence type="ECO:0000313" key="7">
    <source>
        <dbReference type="Proteomes" id="UP000320160"/>
    </source>
</evidence>
<dbReference type="AlphaFoldDB" id="A0A553WKW3"/>
<dbReference type="GO" id="GO:0005737">
    <property type="term" value="C:cytoplasm"/>
    <property type="evidence" value="ECO:0007669"/>
    <property type="project" value="UniProtKB-SubCell"/>
</dbReference>
<accession>A0A553WKW3</accession>
<name>A0A553WKW3_9SPHN</name>
<feature type="domain" description="RecX second three-helical" evidence="5">
    <location>
        <begin position="71"/>
        <end position="110"/>
    </location>
</feature>
<gene>
    <name evidence="6" type="ORF">FOM92_08080</name>
</gene>